<keyword evidence="2" id="KW-1185">Reference proteome</keyword>
<gene>
    <name evidence="1" type="ORF">Ahy_B03g066191</name>
</gene>
<evidence type="ECO:0000313" key="1">
    <source>
        <dbReference type="EMBL" id="RYR20962.1"/>
    </source>
</evidence>
<organism evidence="1 2">
    <name type="scientific">Arachis hypogaea</name>
    <name type="common">Peanut</name>
    <dbReference type="NCBI Taxonomy" id="3818"/>
    <lineage>
        <taxon>Eukaryota</taxon>
        <taxon>Viridiplantae</taxon>
        <taxon>Streptophyta</taxon>
        <taxon>Embryophyta</taxon>
        <taxon>Tracheophyta</taxon>
        <taxon>Spermatophyta</taxon>
        <taxon>Magnoliopsida</taxon>
        <taxon>eudicotyledons</taxon>
        <taxon>Gunneridae</taxon>
        <taxon>Pentapetalae</taxon>
        <taxon>rosids</taxon>
        <taxon>fabids</taxon>
        <taxon>Fabales</taxon>
        <taxon>Fabaceae</taxon>
        <taxon>Papilionoideae</taxon>
        <taxon>50 kb inversion clade</taxon>
        <taxon>dalbergioids sensu lato</taxon>
        <taxon>Dalbergieae</taxon>
        <taxon>Pterocarpus clade</taxon>
        <taxon>Arachis</taxon>
    </lineage>
</organism>
<sequence length="143" mass="15666">MLNSPSILCPSSLSCYPPPSPPPQPSTSEIFASSQVPLDPHQDLNSFDPMCSIRLRFCADGGNIQFEINHPSNQGLCLPTNTIGDYFLSFGLEQLIQQLSENDPNLYGTPPAPKTTMKNLLTVTVDDELLNSEHNQCAICKDE</sequence>
<protein>
    <submittedName>
        <fullName evidence="1">Uncharacterized protein</fullName>
    </submittedName>
</protein>
<dbReference type="AlphaFoldDB" id="A0A445A3N4"/>
<dbReference type="Proteomes" id="UP000289738">
    <property type="component" value="Chromosome B03"/>
</dbReference>
<dbReference type="EMBL" id="SDMP01000013">
    <property type="protein sequence ID" value="RYR20962.1"/>
    <property type="molecule type" value="Genomic_DNA"/>
</dbReference>
<evidence type="ECO:0000313" key="2">
    <source>
        <dbReference type="Proteomes" id="UP000289738"/>
    </source>
</evidence>
<accession>A0A445A3N4</accession>
<proteinExistence type="predicted"/>
<dbReference type="STRING" id="3818.A0A445A3N4"/>
<reference evidence="1 2" key="1">
    <citation type="submission" date="2019-01" db="EMBL/GenBank/DDBJ databases">
        <title>Sequencing of cultivated peanut Arachis hypogaea provides insights into genome evolution and oil improvement.</title>
        <authorList>
            <person name="Chen X."/>
        </authorList>
    </citation>
    <scope>NUCLEOTIDE SEQUENCE [LARGE SCALE GENOMIC DNA]</scope>
    <source>
        <strain evidence="2">cv. Fuhuasheng</strain>
        <tissue evidence="1">Leaves</tissue>
    </source>
</reference>
<comment type="caution">
    <text evidence="1">The sequence shown here is derived from an EMBL/GenBank/DDBJ whole genome shotgun (WGS) entry which is preliminary data.</text>
</comment>
<name>A0A445A3N4_ARAHY</name>